<evidence type="ECO:0000313" key="4">
    <source>
        <dbReference type="Proteomes" id="UP000548978"/>
    </source>
</evidence>
<evidence type="ECO:0008006" key="5">
    <source>
        <dbReference type="Google" id="ProtNLM"/>
    </source>
</evidence>
<feature type="chain" id="PRO_5030551485" description="Secreted protein" evidence="2">
    <location>
        <begin position="22"/>
        <end position="76"/>
    </location>
</feature>
<keyword evidence="1" id="KW-0472">Membrane</keyword>
<evidence type="ECO:0000256" key="2">
    <source>
        <dbReference type="SAM" id="SignalP"/>
    </source>
</evidence>
<feature type="transmembrane region" description="Helical" evidence="1">
    <location>
        <begin position="45"/>
        <end position="67"/>
    </location>
</feature>
<dbReference type="EMBL" id="JACIJB010000010">
    <property type="protein sequence ID" value="MBB5661396.1"/>
    <property type="molecule type" value="Genomic_DNA"/>
</dbReference>
<name>A0A7W9A4S0_9CAUL</name>
<dbReference type="AlphaFoldDB" id="A0A7W9A4S0"/>
<keyword evidence="1" id="KW-0812">Transmembrane</keyword>
<dbReference type="Proteomes" id="UP000548978">
    <property type="component" value="Unassembled WGS sequence"/>
</dbReference>
<protein>
    <recommendedName>
        <fullName evidence="5">Secreted protein</fullName>
    </recommendedName>
</protein>
<dbReference type="RefSeq" id="WP_123285707.1">
    <property type="nucleotide sequence ID" value="NZ_JACIJB010000010.1"/>
</dbReference>
<sequence>MRKTIAAASLGLLLIAGQAVAAGNNSAVERVGDRVGARAEAANDFMGIPLPVLLIGTAVLVGVISVASDDDAPTSP</sequence>
<dbReference type="OrthoDB" id="9994906at2"/>
<evidence type="ECO:0000256" key="1">
    <source>
        <dbReference type="SAM" id="Phobius"/>
    </source>
</evidence>
<reference evidence="3 4" key="1">
    <citation type="submission" date="2020-08" db="EMBL/GenBank/DDBJ databases">
        <title>Genomic Encyclopedia of Type Strains, Phase IV (KMG-IV): sequencing the most valuable type-strain genomes for metagenomic binning, comparative biology and taxonomic classification.</title>
        <authorList>
            <person name="Goeker M."/>
        </authorList>
    </citation>
    <scope>NUCLEOTIDE SEQUENCE [LARGE SCALE GENOMIC DNA]</scope>
    <source>
        <strain evidence="3 4">DSM 24448</strain>
    </source>
</reference>
<evidence type="ECO:0000313" key="3">
    <source>
        <dbReference type="EMBL" id="MBB5661396.1"/>
    </source>
</evidence>
<accession>A0A7W9A4S0</accession>
<keyword evidence="2" id="KW-0732">Signal</keyword>
<comment type="caution">
    <text evidence="3">The sequence shown here is derived from an EMBL/GenBank/DDBJ whole genome shotgun (WGS) entry which is preliminary data.</text>
</comment>
<keyword evidence="4" id="KW-1185">Reference proteome</keyword>
<organism evidence="3 4">
    <name type="scientific">Brevundimonas halotolerans</name>
    <dbReference type="NCBI Taxonomy" id="69670"/>
    <lineage>
        <taxon>Bacteria</taxon>
        <taxon>Pseudomonadati</taxon>
        <taxon>Pseudomonadota</taxon>
        <taxon>Alphaproteobacteria</taxon>
        <taxon>Caulobacterales</taxon>
        <taxon>Caulobacteraceae</taxon>
        <taxon>Brevundimonas</taxon>
    </lineage>
</organism>
<feature type="signal peptide" evidence="2">
    <location>
        <begin position="1"/>
        <end position="21"/>
    </location>
</feature>
<proteinExistence type="predicted"/>
<gene>
    <name evidence="3" type="ORF">FHS65_002157</name>
</gene>
<keyword evidence="1" id="KW-1133">Transmembrane helix</keyword>